<evidence type="ECO:0000313" key="1">
    <source>
        <dbReference type="EMBL" id="KCZ80122.1"/>
    </source>
</evidence>
<dbReference type="Proteomes" id="UP000030655">
    <property type="component" value="Unassembled WGS sequence"/>
</dbReference>
<sequence length="137" mass="16006">MKKVVPKKISVYKDKKLIKKYTKILLSIRKRMKDRKAFINRHLPILLQPSTKAYQDINTRVSSAIEKTNIIPSFCLASSLGFNKNTWNKNVENIMNEFGLGKKPKFFTLKNALVFEKLKLLVIKLVEKEKKEKKIVQ</sequence>
<dbReference type="InterPro" id="IPR031504">
    <property type="entry name" value="DMAP1-like"/>
</dbReference>
<dbReference type="OrthoDB" id="2189046at2759"/>
<dbReference type="AlphaFoldDB" id="A0A059EZ49"/>
<proteinExistence type="predicted"/>
<accession>A0A059EZ49</accession>
<dbReference type="HOGENOM" id="CLU_1896187_0_0_1"/>
<name>A0A059EZ49_9MICR</name>
<dbReference type="EMBL" id="KK365202">
    <property type="protein sequence ID" value="KCZ80122.1"/>
    <property type="molecule type" value="Genomic_DNA"/>
</dbReference>
<reference evidence="1 2" key="2">
    <citation type="submission" date="2014-03" db="EMBL/GenBank/DDBJ databases">
        <title>The Genome Sequence of Anncaliia algerae insect isolate PRA339.</title>
        <authorList>
            <consortium name="The Broad Institute Genome Sequencing Platform"/>
            <consortium name="The Broad Institute Genome Sequencing Center for Infectious Disease"/>
            <person name="Cuomo C."/>
            <person name="Becnel J."/>
            <person name="Sanscrainte N."/>
            <person name="Walker B."/>
            <person name="Young S.K."/>
            <person name="Zeng Q."/>
            <person name="Gargeya S."/>
            <person name="Fitzgerald M."/>
            <person name="Haas B."/>
            <person name="Abouelleil A."/>
            <person name="Alvarado L."/>
            <person name="Arachchi H.M."/>
            <person name="Berlin A.M."/>
            <person name="Chapman S.B."/>
            <person name="Dewar J."/>
            <person name="Goldberg J."/>
            <person name="Griggs A."/>
            <person name="Gujja S."/>
            <person name="Hansen M."/>
            <person name="Howarth C."/>
            <person name="Imamovic A."/>
            <person name="Larimer J."/>
            <person name="McCowan C."/>
            <person name="Murphy C."/>
            <person name="Neiman D."/>
            <person name="Pearson M."/>
            <person name="Priest M."/>
            <person name="Roberts A."/>
            <person name="Saif S."/>
            <person name="Shea T."/>
            <person name="Sisk P."/>
            <person name="Sykes S."/>
            <person name="Wortman J."/>
            <person name="Nusbaum C."/>
            <person name="Birren B."/>
        </authorList>
    </citation>
    <scope>NUCLEOTIDE SEQUENCE [LARGE SCALE GENOMIC DNA]</scope>
    <source>
        <strain evidence="1 2">PRA339</strain>
    </source>
</reference>
<protein>
    <submittedName>
        <fullName evidence="1">Uncharacterized protein</fullName>
    </submittedName>
</protein>
<dbReference type="VEuPathDB" id="MicrosporidiaDB:H312_02484"/>
<keyword evidence="2" id="KW-1185">Reference proteome</keyword>
<gene>
    <name evidence="1" type="ORF">H312_02484</name>
</gene>
<organism evidence="1 2">
    <name type="scientific">Anncaliia algerae PRA339</name>
    <dbReference type="NCBI Taxonomy" id="1288291"/>
    <lineage>
        <taxon>Eukaryota</taxon>
        <taxon>Fungi</taxon>
        <taxon>Fungi incertae sedis</taxon>
        <taxon>Microsporidia</taxon>
        <taxon>Tubulinosematoidea</taxon>
        <taxon>Tubulinosematidae</taxon>
        <taxon>Anncaliia</taxon>
    </lineage>
</organism>
<reference evidence="2" key="1">
    <citation type="submission" date="2013-02" db="EMBL/GenBank/DDBJ databases">
        <authorList>
            <consortium name="The Broad Institute Genome Sequencing Platform"/>
            <person name="Cuomo C."/>
            <person name="Becnel J."/>
            <person name="Sanscrainte N."/>
            <person name="Walker B."/>
            <person name="Young S.K."/>
            <person name="Zeng Q."/>
            <person name="Gargeya S."/>
            <person name="Fitzgerald M."/>
            <person name="Haas B."/>
            <person name="Abouelleil A."/>
            <person name="Alvarado L."/>
            <person name="Arachchi H.M."/>
            <person name="Berlin A.M."/>
            <person name="Chapman S.B."/>
            <person name="Dewar J."/>
            <person name="Goldberg J."/>
            <person name="Griggs A."/>
            <person name="Gujja S."/>
            <person name="Hansen M."/>
            <person name="Howarth C."/>
            <person name="Imamovic A."/>
            <person name="Larimer J."/>
            <person name="McCowan C."/>
            <person name="Murphy C."/>
            <person name="Neiman D."/>
            <person name="Pearson M."/>
            <person name="Priest M."/>
            <person name="Roberts A."/>
            <person name="Saif S."/>
            <person name="Shea T."/>
            <person name="Sisk P."/>
            <person name="Sykes S."/>
            <person name="Wortman J."/>
            <person name="Nusbaum C."/>
            <person name="Birren B."/>
        </authorList>
    </citation>
    <scope>NUCLEOTIDE SEQUENCE [LARGE SCALE GENOMIC DNA]</scope>
    <source>
        <strain evidence="2">PRA339</strain>
    </source>
</reference>
<evidence type="ECO:0000313" key="2">
    <source>
        <dbReference type="Proteomes" id="UP000030655"/>
    </source>
</evidence>
<dbReference type="Pfam" id="PF17024">
    <property type="entry name" value="DMAP1_like"/>
    <property type="match status" value="1"/>
</dbReference>